<dbReference type="GO" id="GO:0016020">
    <property type="term" value="C:membrane"/>
    <property type="evidence" value="ECO:0007669"/>
    <property type="project" value="UniProtKB-SubCell"/>
</dbReference>
<dbReference type="Gene3D" id="2.60.40.420">
    <property type="entry name" value="Cupredoxins - blue copper proteins"/>
    <property type="match status" value="1"/>
</dbReference>
<dbReference type="NCBIfam" id="TIGR02866">
    <property type="entry name" value="CoxB"/>
    <property type="match status" value="1"/>
</dbReference>
<feature type="transmembrane region" description="Helical" evidence="15">
    <location>
        <begin position="25"/>
        <end position="46"/>
    </location>
</feature>
<proteinExistence type="inferred from homology"/>
<evidence type="ECO:0000313" key="19">
    <source>
        <dbReference type="Proteomes" id="UP000011531"/>
    </source>
</evidence>
<dbReference type="STRING" id="1227498.C492_14319"/>
<feature type="domain" description="Cytochrome oxidase subunit II copper A binding" evidence="16">
    <location>
        <begin position="109"/>
        <end position="221"/>
    </location>
</feature>
<comment type="caution">
    <text evidence="18">The sequence shown here is derived from an EMBL/GenBank/DDBJ whole genome shotgun (WGS) entry which is preliminary data.</text>
</comment>
<keyword evidence="9" id="KW-0249">Electron transport</keyword>
<evidence type="ECO:0000256" key="4">
    <source>
        <dbReference type="ARBA" id="ARBA00022448"/>
    </source>
</evidence>
<evidence type="ECO:0000313" key="18">
    <source>
        <dbReference type="EMBL" id="ELY56591.1"/>
    </source>
</evidence>
<dbReference type="InterPro" id="IPR011759">
    <property type="entry name" value="Cyt_c_oxidase_su2_TM_dom"/>
</dbReference>
<keyword evidence="19" id="KW-1185">Reference proteome</keyword>
<dbReference type="Pfam" id="PF02790">
    <property type="entry name" value="COX2_TM"/>
    <property type="match status" value="1"/>
</dbReference>
<keyword evidence="7" id="KW-0479">Metal-binding</keyword>
<evidence type="ECO:0000256" key="2">
    <source>
        <dbReference type="ARBA" id="ARBA00007866"/>
    </source>
</evidence>
<dbReference type="PATRIC" id="fig|1227498.3.peg.2800"/>
<comment type="similarity">
    <text evidence="2">Belongs to the cytochrome c oxidase subunit 2 family.</text>
</comment>
<evidence type="ECO:0000256" key="1">
    <source>
        <dbReference type="ARBA" id="ARBA00004141"/>
    </source>
</evidence>
<dbReference type="CDD" id="cd13914">
    <property type="entry name" value="CuRO_HCO_II_like_3"/>
    <property type="match status" value="1"/>
</dbReference>
<dbReference type="GO" id="GO:0005507">
    <property type="term" value="F:copper ion binding"/>
    <property type="evidence" value="ECO:0007669"/>
    <property type="project" value="InterPro"/>
</dbReference>
<keyword evidence="10 15" id="KW-1133">Transmembrane helix</keyword>
<dbReference type="SUPFAM" id="SSF81464">
    <property type="entry name" value="Cytochrome c oxidase subunit II-like, transmembrane region"/>
    <property type="match status" value="1"/>
</dbReference>
<evidence type="ECO:0000256" key="10">
    <source>
        <dbReference type="ARBA" id="ARBA00022989"/>
    </source>
</evidence>
<sequence>MLATVPATALASSATDQLISRLNRQLLYIAVPIAVLVEAILIYTIWRFRDNDDPKPTRENRQLEITWTVATALVLLFVGTASFHVLADPAVSTISDSPHGEPEPGEVPEDAVEVNVTAEQWAFTADYPNEGVTTNETMVLPANRTVYMYVTSEDVIHSVHVPDLGLKQDAVPGETNLVRTELSETGEYRLYCAELCGAGHPEMLSSIRVVDESEYDAWLDDQRSGSDGSTSNESTASNES</sequence>
<feature type="compositionally biased region" description="Low complexity" evidence="14">
    <location>
        <begin position="229"/>
        <end position="240"/>
    </location>
</feature>
<keyword evidence="8" id="KW-1278">Translocase</keyword>
<comment type="subcellular location">
    <subcellularLocation>
        <location evidence="1">Membrane</location>
        <topology evidence="1">Multi-pass membrane protein</topology>
    </subcellularLocation>
</comment>
<evidence type="ECO:0000256" key="6">
    <source>
        <dbReference type="ARBA" id="ARBA00022692"/>
    </source>
</evidence>
<evidence type="ECO:0000256" key="5">
    <source>
        <dbReference type="ARBA" id="ARBA00022660"/>
    </source>
</evidence>
<dbReference type="GO" id="GO:0042773">
    <property type="term" value="P:ATP synthesis coupled electron transport"/>
    <property type="evidence" value="ECO:0007669"/>
    <property type="project" value="TreeGrafter"/>
</dbReference>
<dbReference type="PROSITE" id="PS50999">
    <property type="entry name" value="COX2_TM"/>
    <property type="match status" value="1"/>
</dbReference>
<evidence type="ECO:0000256" key="8">
    <source>
        <dbReference type="ARBA" id="ARBA00022967"/>
    </source>
</evidence>
<keyword evidence="5" id="KW-0679">Respiratory chain</keyword>
<keyword evidence="12 15" id="KW-0472">Membrane</keyword>
<dbReference type="EMBL" id="AOIA01000123">
    <property type="protein sequence ID" value="ELY56591.1"/>
    <property type="molecule type" value="Genomic_DNA"/>
</dbReference>
<evidence type="ECO:0000259" key="17">
    <source>
        <dbReference type="PROSITE" id="PS50999"/>
    </source>
</evidence>
<dbReference type="EC" id="7.1.1.9" evidence="3"/>
<evidence type="ECO:0000256" key="13">
    <source>
        <dbReference type="ARBA" id="ARBA00031389"/>
    </source>
</evidence>
<dbReference type="PROSITE" id="PS00078">
    <property type="entry name" value="COX2"/>
    <property type="match status" value="1"/>
</dbReference>
<dbReference type="GO" id="GO:0004129">
    <property type="term" value="F:cytochrome-c oxidase activity"/>
    <property type="evidence" value="ECO:0007669"/>
    <property type="project" value="UniProtKB-EC"/>
</dbReference>
<dbReference type="InterPro" id="IPR008972">
    <property type="entry name" value="Cupredoxin"/>
</dbReference>
<dbReference type="AlphaFoldDB" id="L9X568"/>
<evidence type="ECO:0000256" key="12">
    <source>
        <dbReference type="ARBA" id="ARBA00023136"/>
    </source>
</evidence>
<dbReference type="Gene3D" id="1.10.287.90">
    <property type="match status" value="1"/>
</dbReference>
<dbReference type="Proteomes" id="UP000011531">
    <property type="component" value="Unassembled WGS sequence"/>
</dbReference>
<dbReference type="PROSITE" id="PS50857">
    <property type="entry name" value="COX2_CUA"/>
    <property type="match status" value="1"/>
</dbReference>
<dbReference type="InterPro" id="IPR001505">
    <property type="entry name" value="Copper_CuA"/>
</dbReference>
<dbReference type="Pfam" id="PF00116">
    <property type="entry name" value="COX2"/>
    <property type="match status" value="1"/>
</dbReference>
<reference evidence="18 19" key="1">
    <citation type="journal article" date="2014" name="PLoS Genet.">
        <title>Phylogenetically driven sequencing of extremely halophilic archaea reveals strategies for static and dynamic osmo-response.</title>
        <authorList>
            <person name="Becker E.A."/>
            <person name="Seitzer P.M."/>
            <person name="Tritt A."/>
            <person name="Larsen D."/>
            <person name="Krusor M."/>
            <person name="Yao A.I."/>
            <person name="Wu D."/>
            <person name="Madern D."/>
            <person name="Eisen J.A."/>
            <person name="Darling A.E."/>
            <person name="Facciotti M.T."/>
        </authorList>
    </citation>
    <scope>NUCLEOTIDE SEQUENCE [LARGE SCALE GENOMIC DNA]</scope>
    <source>
        <strain evidence="18 19">DSM 18795</strain>
    </source>
</reference>
<accession>L9X568</accession>
<dbReference type="PANTHER" id="PTHR22888:SF9">
    <property type="entry name" value="CYTOCHROME C OXIDASE SUBUNIT 2"/>
    <property type="match status" value="1"/>
</dbReference>
<dbReference type="SUPFAM" id="SSF49503">
    <property type="entry name" value="Cupredoxins"/>
    <property type="match status" value="1"/>
</dbReference>
<dbReference type="InterPro" id="IPR002429">
    <property type="entry name" value="CcO_II-like_C"/>
</dbReference>
<gene>
    <name evidence="18" type="ORF">C492_14319</name>
</gene>
<evidence type="ECO:0000256" key="7">
    <source>
        <dbReference type="ARBA" id="ARBA00022723"/>
    </source>
</evidence>
<dbReference type="PANTHER" id="PTHR22888">
    <property type="entry name" value="CYTOCHROME C OXIDASE, SUBUNIT II"/>
    <property type="match status" value="1"/>
</dbReference>
<dbReference type="GO" id="GO:0016491">
    <property type="term" value="F:oxidoreductase activity"/>
    <property type="evidence" value="ECO:0007669"/>
    <property type="project" value="InterPro"/>
</dbReference>
<evidence type="ECO:0000256" key="14">
    <source>
        <dbReference type="SAM" id="MobiDB-lite"/>
    </source>
</evidence>
<dbReference type="InterPro" id="IPR014222">
    <property type="entry name" value="Cyt_c_oxidase_su2"/>
</dbReference>
<organism evidence="18 19">
    <name type="scientific">Natronococcus jeotgali DSM 18795</name>
    <dbReference type="NCBI Taxonomy" id="1227498"/>
    <lineage>
        <taxon>Archaea</taxon>
        <taxon>Methanobacteriati</taxon>
        <taxon>Methanobacteriota</taxon>
        <taxon>Stenosarchaea group</taxon>
        <taxon>Halobacteria</taxon>
        <taxon>Halobacteriales</taxon>
        <taxon>Natrialbaceae</taxon>
        <taxon>Natronococcus</taxon>
    </lineage>
</organism>
<keyword evidence="6 15" id="KW-0812">Transmembrane</keyword>
<keyword evidence="11" id="KW-0186">Copper</keyword>
<evidence type="ECO:0000256" key="15">
    <source>
        <dbReference type="SAM" id="Phobius"/>
    </source>
</evidence>
<dbReference type="InterPro" id="IPR036257">
    <property type="entry name" value="Cyt_c_oxidase_su2_TM_sf"/>
</dbReference>
<evidence type="ECO:0000259" key="16">
    <source>
        <dbReference type="PROSITE" id="PS50857"/>
    </source>
</evidence>
<feature type="transmembrane region" description="Helical" evidence="15">
    <location>
        <begin position="67"/>
        <end position="87"/>
    </location>
</feature>
<feature type="domain" description="Cytochrome oxidase subunit II transmembrane region profile" evidence="17">
    <location>
        <begin position="1"/>
        <end position="93"/>
    </location>
</feature>
<keyword evidence="4" id="KW-0813">Transport</keyword>
<protein>
    <recommendedName>
        <fullName evidence="3">cytochrome-c oxidase</fullName>
        <ecNumber evidence="3">7.1.1.9</ecNumber>
    </recommendedName>
    <alternativeName>
        <fullName evidence="13">Cytochrome c oxidase polypeptide II</fullName>
    </alternativeName>
</protein>
<feature type="region of interest" description="Disordered" evidence="14">
    <location>
        <begin position="218"/>
        <end position="240"/>
    </location>
</feature>
<dbReference type="PRINTS" id="PR01166">
    <property type="entry name" value="CYCOXIDASEII"/>
</dbReference>
<evidence type="ECO:0000256" key="9">
    <source>
        <dbReference type="ARBA" id="ARBA00022982"/>
    </source>
</evidence>
<name>L9X568_9EURY</name>
<evidence type="ECO:0000256" key="3">
    <source>
        <dbReference type="ARBA" id="ARBA00012949"/>
    </source>
</evidence>
<evidence type="ECO:0000256" key="11">
    <source>
        <dbReference type="ARBA" id="ARBA00023008"/>
    </source>
</evidence>
<dbReference type="InterPro" id="IPR045187">
    <property type="entry name" value="CcO_II"/>
</dbReference>